<organism evidence="2 3">
    <name type="scientific">Protea cynaroides</name>
    <dbReference type="NCBI Taxonomy" id="273540"/>
    <lineage>
        <taxon>Eukaryota</taxon>
        <taxon>Viridiplantae</taxon>
        <taxon>Streptophyta</taxon>
        <taxon>Embryophyta</taxon>
        <taxon>Tracheophyta</taxon>
        <taxon>Spermatophyta</taxon>
        <taxon>Magnoliopsida</taxon>
        <taxon>Proteales</taxon>
        <taxon>Proteaceae</taxon>
        <taxon>Protea</taxon>
    </lineage>
</organism>
<dbReference type="PROSITE" id="PS51471">
    <property type="entry name" value="FE2OG_OXY"/>
    <property type="match status" value="1"/>
</dbReference>
<accession>A0A9Q0GPP9</accession>
<dbReference type="AlphaFoldDB" id="A0A9Q0GPP9"/>
<evidence type="ECO:0000313" key="3">
    <source>
        <dbReference type="Proteomes" id="UP001141806"/>
    </source>
</evidence>
<protein>
    <recommendedName>
        <fullName evidence="1">Fe2OG dioxygenase domain-containing protein</fullName>
    </recommendedName>
</protein>
<dbReference type="OrthoDB" id="288590at2759"/>
<feature type="domain" description="Fe2OG dioxygenase" evidence="1">
    <location>
        <begin position="28"/>
        <end position="128"/>
    </location>
</feature>
<name>A0A9Q0GPP9_9MAGN</name>
<dbReference type="Pfam" id="PF03171">
    <property type="entry name" value="2OG-FeII_Oxy"/>
    <property type="match status" value="1"/>
</dbReference>
<dbReference type="PRINTS" id="PR00682">
    <property type="entry name" value="IPNSYNTHASE"/>
</dbReference>
<comment type="caution">
    <text evidence="2">The sequence shown here is derived from an EMBL/GenBank/DDBJ whole genome shotgun (WGS) entry which is preliminary data.</text>
</comment>
<reference evidence="2" key="1">
    <citation type="journal article" date="2023" name="Plant J.">
        <title>The genome of the king protea, Protea cynaroides.</title>
        <authorList>
            <person name="Chang J."/>
            <person name="Duong T.A."/>
            <person name="Schoeman C."/>
            <person name="Ma X."/>
            <person name="Roodt D."/>
            <person name="Barker N."/>
            <person name="Li Z."/>
            <person name="Van de Peer Y."/>
            <person name="Mizrachi E."/>
        </authorList>
    </citation>
    <scope>NUCLEOTIDE SEQUENCE</scope>
    <source>
        <tissue evidence="2">Young leaves</tissue>
    </source>
</reference>
<sequence>MDTLGLGIMELLGKSLGAGSYFREFFEGHDSILRHNWYPRCQTPHLTLGTGPHTDSVSIAILHQDDVGGLQVQIDNEWFNVSPYPGSFVVNIGETFMALTNGKYKIPLHRAVVNNEKARCSIVFFMNPQADKIIKPPGELVDDEINPRKFPDFTWGALHEFIQKEYRADHNTIHCFFERQQQQKKLKNTSTSSQ</sequence>
<evidence type="ECO:0000313" key="2">
    <source>
        <dbReference type="EMBL" id="KAJ4951239.1"/>
    </source>
</evidence>
<gene>
    <name evidence="2" type="ORF">NE237_028071</name>
</gene>
<dbReference type="SUPFAM" id="SSF51197">
    <property type="entry name" value="Clavaminate synthase-like"/>
    <property type="match status" value="1"/>
</dbReference>
<dbReference type="Gene3D" id="2.60.120.330">
    <property type="entry name" value="B-lactam Antibiotic, Isopenicillin N Synthase, Chain"/>
    <property type="match status" value="1"/>
</dbReference>
<keyword evidence="3" id="KW-1185">Reference proteome</keyword>
<dbReference type="Proteomes" id="UP001141806">
    <property type="component" value="Unassembled WGS sequence"/>
</dbReference>
<dbReference type="InterPro" id="IPR050231">
    <property type="entry name" value="Iron_ascorbate_oxido_reductase"/>
</dbReference>
<dbReference type="PANTHER" id="PTHR47990">
    <property type="entry name" value="2-OXOGLUTARATE (2OG) AND FE(II)-DEPENDENT OXYGENASE SUPERFAMILY PROTEIN-RELATED"/>
    <property type="match status" value="1"/>
</dbReference>
<dbReference type="InterPro" id="IPR044861">
    <property type="entry name" value="IPNS-like_FE2OG_OXY"/>
</dbReference>
<proteinExistence type="predicted"/>
<dbReference type="InterPro" id="IPR027443">
    <property type="entry name" value="IPNS-like_sf"/>
</dbReference>
<dbReference type="InterPro" id="IPR005123">
    <property type="entry name" value="Oxoglu/Fe-dep_dioxygenase_dom"/>
</dbReference>
<dbReference type="EMBL" id="JAMYWD010000012">
    <property type="protein sequence ID" value="KAJ4951239.1"/>
    <property type="molecule type" value="Genomic_DNA"/>
</dbReference>
<evidence type="ECO:0000259" key="1">
    <source>
        <dbReference type="PROSITE" id="PS51471"/>
    </source>
</evidence>